<dbReference type="GO" id="GO:0030121">
    <property type="term" value="C:AP-1 adaptor complex"/>
    <property type="evidence" value="ECO:0007669"/>
    <property type="project" value="TreeGrafter"/>
</dbReference>
<dbReference type="GO" id="GO:0032588">
    <property type="term" value="C:trans-Golgi network membrane"/>
    <property type="evidence" value="ECO:0007669"/>
    <property type="project" value="InterPro"/>
</dbReference>
<reference evidence="1" key="2">
    <citation type="submission" date="2025-09" db="UniProtKB">
        <authorList>
            <consortium name="Ensembl"/>
        </authorList>
    </citation>
    <scope>IDENTIFICATION</scope>
</reference>
<protein>
    <recommendedName>
        <fullName evidence="3">Aftiphilin clathrin-binding box domain-containing protein</fullName>
    </recommendedName>
</protein>
<dbReference type="GeneTree" id="ENSGT00940000154186"/>
<evidence type="ECO:0008006" key="3">
    <source>
        <dbReference type="Google" id="ProtNLM"/>
    </source>
</evidence>
<organism evidence="1 2">
    <name type="scientific">Labrus bergylta</name>
    <name type="common">ballan wrasse</name>
    <dbReference type="NCBI Taxonomy" id="56723"/>
    <lineage>
        <taxon>Eukaryota</taxon>
        <taxon>Metazoa</taxon>
        <taxon>Chordata</taxon>
        <taxon>Craniata</taxon>
        <taxon>Vertebrata</taxon>
        <taxon>Euteleostomi</taxon>
        <taxon>Actinopterygii</taxon>
        <taxon>Neopterygii</taxon>
        <taxon>Teleostei</taxon>
        <taxon>Neoteleostei</taxon>
        <taxon>Acanthomorphata</taxon>
        <taxon>Eupercaria</taxon>
        <taxon>Labriformes</taxon>
        <taxon>Labridae</taxon>
        <taxon>Labrus</taxon>
    </lineage>
</organism>
<dbReference type="STRING" id="56723.ENSLBEP00000011079"/>
<sequence>QPLCPLVSTDCSALNLDYFGPEEESTSLNSSSGVDHELYELTISKLETSITIIHMEDTFNRLMSAAEKTTTLVRKPQKDEELSEEANRVLSGLPNLSFMRAKVLMFPAVLVPKECCSPELQ</sequence>
<keyword evidence="2" id="KW-1185">Reference proteome</keyword>
<name>A0A3Q3EUQ2_9LABR</name>
<evidence type="ECO:0000313" key="1">
    <source>
        <dbReference type="Ensembl" id="ENSLBEP00000011079.1"/>
    </source>
</evidence>
<proteinExistence type="predicted"/>
<dbReference type="PANTHER" id="PTHR16156">
    <property type="entry name" value="AFTIPHILIN A-RELATED"/>
    <property type="match status" value="1"/>
</dbReference>
<dbReference type="InterPro" id="IPR046359">
    <property type="entry name" value="Aftin-like"/>
</dbReference>
<reference evidence="1" key="1">
    <citation type="submission" date="2025-08" db="UniProtKB">
        <authorList>
            <consortium name="Ensembl"/>
        </authorList>
    </citation>
    <scope>IDENTIFICATION</scope>
</reference>
<dbReference type="Proteomes" id="UP000261660">
    <property type="component" value="Unplaced"/>
</dbReference>
<dbReference type="GO" id="GO:0030276">
    <property type="term" value="F:clathrin binding"/>
    <property type="evidence" value="ECO:0007669"/>
    <property type="project" value="InterPro"/>
</dbReference>
<dbReference type="InParanoid" id="A0A3Q3EUQ2"/>
<accession>A0A3Q3EUQ2</accession>
<dbReference type="Ensembl" id="ENSLBET00000011660.1">
    <property type="protein sequence ID" value="ENSLBEP00000011079.1"/>
    <property type="gene ID" value="ENSLBEG00000008542.1"/>
</dbReference>
<dbReference type="PANTHER" id="PTHR16156:SF10">
    <property type="entry name" value="AFTIPHILIN-RELATED"/>
    <property type="match status" value="1"/>
</dbReference>
<evidence type="ECO:0000313" key="2">
    <source>
        <dbReference type="Proteomes" id="UP000261660"/>
    </source>
</evidence>
<dbReference type="AlphaFoldDB" id="A0A3Q3EUQ2"/>